<accession>C4R957</accession>
<protein>
    <submittedName>
        <fullName evidence="1">Uncharacterized protein</fullName>
    </submittedName>
</protein>
<dbReference type="GeneID" id="8201260"/>
<dbReference type="eggNOG" id="KOG4406">
    <property type="taxonomic scope" value="Eukaryota"/>
</dbReference>
<dbReference type="AlphaFoldDB" id="C4R957"/>
<dbReference type="OrthoDB" id="410651at2759"/>
<dbReference type="STRING" id="644223.C4R957"/>
<keyword evidence="2" id="KW-1185">Reference proteome</keyword>
<proteinExistence type="predicted"/>
<dbReference type="EMBL" id="FN392322">
    <property type="protein sequence ID" value="CAY72132.1"/>
    <property type="molecule type" value="Genomic_DNA"/>
</dbReference>
<evidence type="ECO:0000313" key="1">
    <source>
        <dbReference type="EMBL" id="CAY72132.1"/>
    </source>
</evidence>
<evidence type="ECO:0000313" key="2">
    <source>
        <dbReference type="Proteomes" id="UP000000314"/>
    </source>
</evidence>
<dbReference type="InParanoid" id="C4R957"/>
<name>C4R957_KOMPG</name>
<sequence length="630" mass="73107">MAVDFDRIFHDTNLTDGVGGPKIYAFDSTLIPKRILDNWIEDDSDEETNALLSQLMAYIPKDCAFSLLVFSAGLHQSYNDLIEMEYESHVSDKFKQYKSKLSLILPVRLFKLFKLVPEAKKNRLKRVYIIHETWLTKNIFDIWKTDIEFVHIGNLSQLAQYNLDISKMVISLPNYIIDRHITESSKINVLNKSESIGFGAPLIADENDALGYFSRIYNNMIAFLTNPELSMPLTNRDWAQIVNPEGLLPKTFVNIEVLYNAICRNQCLDLRDWSFAEHYLMLSNFIIQLSNNSHPLIPVSVLLEYPSFHTLEELNSVLHKVLIYKHESPISGTQYNNKYLLIKVLNLLHYLTLKLDQDFNHVRISLFKRTRLRLFLSFTKVFYNEMGCETENDVDQAFDNMFKFISNLLQNWDHILININGKLRVPFVQITKLIDIQEMKEFNTYMNQQLVIPEESSPILNKFSTKLSNPKLRKASPSSLPSFHRNEQESIVDLALPLQDSWIDSEQTSVPVCDFPEPSKNTISSDKFPQYSIEKLNDLELEPIALRPEVKVVEKNKNITPIKPSKLKYPAKIRQTDKDAKVLRQIELDNNSKLLAITTGKKLRGERVSKLTGIYERKYLEFMGYQNNEE</sequence>
<dbReference type="KEGG" id="ppa:PAS_chr4_0862"/>
<dbReference type="RefSeq" id="XP_002494311.1">
    <property type="nucleotide sequence ID" value="XM_002494266.1"/>
</dbReference>
<gene>
    <name evidence="1" type="ordered locus">PAS_chr4_0862</name>
</gene>
<dbReference type="HOGENOM" id="CLU_461553_0_0_1"/>
<dbReference type="Proteomes" id="UP000000314">
    <property type="component" value="Chromosome 4"/>
</dbReference>
<reference evidence="1 2" key="1">
    <citation type="journal article" date="2009" name="Nat. Biotechnol.">
        <title>Genome sequence of the recombinant protein production host Pichia pastoris.</title>
        <authorList>
            <person name="De Schutter K."/>
            <person name="Lin Y.C."/>
            <person name="Tiels P."/>
            <person name="Van Hecke A."/>
            <person name="Glinka S."/>
            <person name="Weber-Lehmann J."/>
            <person name="Rouze P."/>
            <person name="Van de Peer Y."/>
            <person name="Callewaert N."/>
        </authorList>
    </citation>
    <scope>NUCLEOTIDE SEQUENCE [LARGE SCALE GENOMIC DNA]</scope>
    <source>
        <strain evidence="2">GS115 / ATCC 20864</strain>
    </source>
</reference>
<organism evidence="1 2">
    <name type="scientific">Komagataella phaffii (strain GS115 / ATCC 20864)</name>
    <name type="common">Yeast</name>
    <name type="synonym">Pichia pastoris</name>
    <dbReference type="NCBI Taxonomy" id="644223"/>
    <lineage>
        <taxon>Eukaryota</taxon>
        <taxon>Fungi</taxon>
        <taxon>Dikarya</taxon>
        <taxon>Ascomycota</taxon>
        <taxon>Saccharomycotina</taxon>
        <taxon>Pichiomycetes</taxon>
        <taxon>Pichiales</taxon>
        <taxon>Pichiaceae</taxon>
        <taxon>Komagataella</taxon>
    </lineage>
</organism>